<protein>
    <submittedName>
        <fullName evidence="2">Beta-lactamase protein</fullName>
    </submittedName>
</protein>
<dbReference type="InterPro" id="IPR045155">
    <property type="entry name" value="Beta-lactam_cat"/>
</dbReference>
<dbReference type="SUPFAM" id="SSF56601">
    <property type="entry name" value="beta-lactamase/transpeptidase-like"/>
    <property type="match status" value="1"/>
</dbReference>
<dbReference type="PANTHER" id="PTHR35333">
    <property type="entry name" value="BETA-LACTAMASE"/>
    <property type="match status" value="1"/>
</dbReference>
<dbReference type="Pfam" id="PF13354">
    <property type="entry name" value="Beta-lactamase2"/>
    <property type="match status" value="1"/>
</dbReference>
<dbReference type="GO" id="GO:0046677">
    <property type="term" value="P:response to antibiotic"/>
    <property type="evidence" value="ECO:0007669"/>
    <property type="project" value="InterPro"/>
</dbReference>
<gene>
    <name evidence="2" type="ORF">HM1_2490</name>
</gene>
<dbReference type="OrthoDB" id="9775096at2"/>
<sequence>MAAQMVASKVKRQALWIACLLLLLAATAWGWLYWQQRQIAQLQFLLQLEETQRTTVVTGPEYDKLRQRIRKEMAESGIDYALFLEDLENGNQFAIEPDKNFQAASAIKVPLVLFLYALALDKRLDLDETMTLTSSDLAPSSGGLWSYLPGRQYTLRQLAKHVIEDSDNTAANMLMRRVGRSNFYLFLRLAGARTVPAGPGKGNVTCARDMALYLKGIWVFRQLNPGFGEEIFQYLLHSKIDNRIPAGVPDDIKVANKIGSQIGFFHDAAIVLLPNRPYVLAILCHHPSETEANAAIARISRIIYEFQQSQPKAAQVIFSGVSVTDGREKKDI</sequence>
<dbReference type="eggNOG" id="COG2367">
    <property type="taxonomic scope" value="Bacteria"/>
</dbReference>
<evidence type="ECO:0000313" key="2">
    <source>
        <dbReference type="EMBL" id="ABZ85039.1"/>
    </source>
</evidence>
<dbReference type="GO" id="GO:0008800">
    <property type="term" value="F:beta-lactamase activity"/>
    <property type="evidence" value="ECO:0007669"/>
    <property type="project" value="InterPro"/>
</dbReference>
<dbReference type="RefSeq" id="WP_012283535.1">
    <property type="nucleotide sequence ID" value="NC_010337.2"/>
</dbReference>
<dbReference type="PANTHER" id="PTHR35333:SF3">
    <property type="entry name" value="BETA-LACTAMASE-TYPE TRANSPEPTIDASE FOLD CONTAINING PROTEIN"/>
    <property type="match status" value="1"/>
</dbReference>
<dbReference type="InterPro" id="IPR012338">
    <property type="entry name" value="Beta-lactam/transpept-like"/>
</dbReference>
<dbReference type="STRING" id="498761.HM1_2490"/>
<evidence type="ECO:0000259" key="1">
    <source>
        <dbReference type="Pfam" id="PF13354"/>
    </source>
</evidence>
<dbReference type="KEGG" id="hmo:HM1_2490"/>
<dbReference type="AlphaFoldDB" id="B0TAI9"/>
<feature type="domain" description="Beta-lactamase class A catalytic" evidence="1">
    <location>
        <begin position="82"/>
        <end position="283"/>
    </location>
</feature>
<organism evidence="2 3">
    <name type="scientific">Heliobacterium modesticaldum (strain ATCC 51547 / Ice1)</name>
    <dbReference type="NCBI Taxonomy" id="498761"/>
    <lineage>
        <taxon>Bacteria</taxon>
        <taxon>Bacillati</taxon>
        <taxon>Bacillota</taxon>
        <taxon>Clostridia</taxon>
        <taxon>Eubacteriales</taxon>
        <taxon>Heliobacteriaceae</taxon>
        <taxon>Heliomicrobium</taxon>
    </lineage>
</organism>
<dbReference type="EMBL" id="CP000930">
    <property type="protein sequence ID" value="ABZ85039.1"/>
    <property type="molecule type" value="Genomic_DNA"/>
</dbReference>
<reference evidence="2 3" key="1">
    <citation type="journal article" date="2008" name="J. Bacteriol.">
        <title>The genome of Heliobacterium modesticaldum, a phototrophic representative of the Firmicutes containing the simplest photosynthetic apparatus.</title>
        <authorList>
            <person name="Sattley W.M."/>
            <person name="Madigan M.T."/>
            <person name="Swingley W.D."/>
            <person name="Cheung P.C."/>
            <person name="Clocksin K.M."/>
            <person name="Conrad A.L."/>
            <person name="Dejesa L.C."/>
            <person name="Honchak B.M."/>
            <person name="Jung D.O."/>
            <person name="Karbach L.E."/>
            <person name="Kurdoglu A."/>
            <person name="Lahiri S."/>
            <person name="Mastrian S.D."/>
            <person name="Page L.E."/>
            <person name="Taylor H.L."/>
            <person name="Wang Z.T."/>
            <person name="Raymond J."/>
            <person name="Chen M."/>
            <person name="Blankenship R.E."/>
            <person name="Touchman J.W."/>
        </authorList>
    </citation>
    <scope>NUCLEOTIDE SEQUENCE [LARGE SCALE GENOMIC DNA]</scope>
    <source>
        <strain evidence="3">ATCC 51547 / Ice1</strain>
    </source>
</reference>
<dbReference type="GO" id="GO:0030655">
    <property type="term" value="P:beta-lactam antibiotic catabolic process"/>
    <property type="evidence" value="ECO:0007669"/>
    <property type="project" value="InterPro"/>
</dbReference>
<dbReference type="Proteomes" id="UP000008550">
    <property type="component" value="Chromosome"/>
</dbReference>
<evidence type="ECO:0000313" key="3">
    <source>
        <dbReference type="Proteomes" id="UP000008550"/>
    </source>
</evidence>
<dbReference type="InterPro" id="IPR000871">
    <property type="entry name" value="Beta-lactam_class-A"/>
</dbReference>
<dbReference type="Gene3D" id="3.40.710.10">
    <property type="entry name" value="DD-peptidase/beta-lactamase superfamily"/>
    <property type="match status" value="1"/>
</dbReference>
<name>B0TAI9_HELMI</name>
<accession>B0TAI9</accession>
<proteinExistence type="predicted"/>
<dbReference type="HOGENOM" id="CLU_031960_9_1_9"/>
<keyword evidence="3" id="KW-1185">Reference proteome</keyword>